<dbReference type="SUPFAM" id="SSF46785">
    <property type="entry name" value="Winged helix' DNA-binding domain"/>
    <property type="match status" value="1"/>
</dbReference>
<organism evidence="2 3">
    <name type="scientific">Companilactobacillus farciminis</name>
    <dbReference type="NCBI Taxonomy" id="1612"/>
    <lineage>
        <taxon>Bacteria</taxon>
        <taxon>Bacillati</taxon>
        <taxon>Bacillota</taxon>
        <taxon>Bacilli</taxon>
        <taxon>Lactobacillales</taxon>
        <taxon>Lactobacillaceae</taxon>
        <taxon>Companilactobacillus</taxon>
    </lineage>
</organism>
<reference evidence="2 3" key="1">
    <citation type="journal article" date="2019" name="Appl. Microbiol. Biotechnol.">
        <title>Uncovering carbohydrate metabolism through a genotype-phenotype association study of 56 lactic acid bacteria genomes.</title>
        <authorList>
            <person name="Buron-Moles G."/>
            <person name="Chailyan A."/>
            <person name="Dolejs I."/>
            <person name="Forster J."/>
            <person name="Miks M.H."/>
        </authorList>
    </citation>
    <scope>NUCLEOTIDE SEQUENCE [LARGE SCALE GENOMIC DNA]</scope>
    <source>
        <strain evidence="2 3">ATCC 29644</strain>
    </source>
</reference>
<dbReference type="InterPro" id="IPR036390">
    <property type="entry name" value="WH_DNA-bd_sf"/>
</dbReference>
<dbReference type="Proteomes" id="UP000295257">
    <property type="component" value="Unassembled WGS sequence"/>
</dbReference>
<name>A0A4R5ND32_9LACO</name>
<dbReference type="Pfam" id="PF03551">
    <property type="entry name" value="PadR"/>
    <property type="match status" value="1"/>
</dbReference>
<dbReference type="RefSeq" id="WP_010020261.1">
    <property type="nucleotide sequence ID" value="NZ_PUFN01000023.1"/>
</dbReference>
<dbReference type="InterPro" id="IPR005149">
    <property type="entry name" value="Tscrpt_reg_PadR_N"/>
</dbReference>
<dbReference type="AlphaFoldDB" id="A0A4R5ND32"/>
<dbReference type="PANTHER" id="PTHR43252:SF6">
    <property type="entry name" value="NEGATIVE TRANSCRIPTION REGULATOR PADR"/>
    <property type="match status" value="1"/>
</dbReference>
<dbReference type="InterPro" id="IPR036388">
    <property type="entry name" value="WH-like_DNA-bd_sf"/>
</dbReference>
<dbReference type="OrthoDB" id="2374094at2"/>
<dbReference type="EMBL" id="PUFN01000023">
    <property type="protein sequence ID" value="TDG71009.1"/>
    <property type="molecule type" value="Genomic_DNA"/>
</dbReference>
<feature type="domain" description="Transcription regulator PadR N-terminal" evidence="1">
    <location>
        <begin position="6"/>
        <end position="78"/>
    </location>
</feature>
<keyword evidence="3" id="KW-1185">Reference proteome</keyword>
<dbReference type="PANTHER" id="PTHR43252">
    <property type="entry name" value="TRANSCRIPTIONAL REGULATOR YQJI"/>
    <property type="match status" value="1"/>
</dbReference>
<protein>
    <recommendedName>
        <fullName evidence="1">Transcription regulator PadR N-terminal domain-containing protein</fullName>
    </recommendedName>
</protein>
<accession>A0A4R5ND32</accession>
<dbReference type="Gene3D" id="1.10.10.10">
    <property type="entry name" value="Winged helix-like DNA-binding domain superfamily/Winged helix DNA-binding domain"/>
    <property type="match status" value="1"/>
</dbReference>
<evidence type="ECO:0000313" key="2">
    <source>
        <dbReference type="EMBL" id="TDG71009.1"/>
    </source>
</evidence>
<comment type="caution">
    <text evidence="2">The sequence shown here is derived from an EMBL/GenBank/DDBJ whole genome shotgun (WGS) entry which is preliminary data.</text>
</comment>
<evidence type="ECO:0000313" key="3">
    <source>
        <dbReference type="Proteomes" id="UP000295257"/>
    </source>
</evidence>
<gene>
    <name evidence="2" type="ORF">C5L30_000786</name>
</gene>
<proteinExistence type="predicted"/>
<sequence length="179" mass="21049">MYDLFVLGQLMDESMSGYLMQSILQQIVGRQRKISFGMIYPLFNRLNEAGYITISEVKSENNRFIKVATITEAGKKRFYELMAQKVPLNPNLDFTYSVKFRNFHQVDLKLKEQILHDYQTYLLKSQHLLTQQARELESTKISKTDLKNARWVIELEQMKMKAALDWAKESIEQLNEGEN</sequence>
<evidence type="ECO:0000259" key="1">
    <source>
        <dbReference type="Pfam" id="PF03551"/>
    </source>
</evidence>